<comment type="subunit">
    <text evidence="2 4">Homodimer.</text>
</comment>
<evidence type="ECO:0000313" key="6">
    <source>
        <dbReference type="RefSeq" id="XP_048336984.1"/>
    </source>
</evidence>
<keyword evidence="5" id="KW-1185">Reference proteome</keyword>
<dbReference type="GeneID" id="107427544"/>
<evidence type="ECO:0000313" key="5">
    <source>
        <dbReference type="Proteomes" id="UP001652623"/>
    </source>
</evidence>
<accession>A0ABM3IWT5</accession>
<gene>
    <name evidence="6" type="primary">LOC107427544</name>
</gene>
<reference evidence="6" key="1">
    <citation type="submission" date="2025-08" db="UniProtKB">
        <authorList>
            <consortium name="RefSeq"/>
        </authorList>
    </citation>
    <scope>IDENTIFICATION</scope>
    <source>
        <tissue evidence="6">Seedling</tissue>
    </source>
</reference>
<dbReference type="PANTHER" id="PTHR21495">
    <property type="entry name" value="NUCLEOPORIN-RELATED"/>
    <property type="match status" value="1"/>
</dbReference>
<comment type="similarity">
    <text evidence="1 4">Belongs to the plant dirigent protein family.</text>
</comment>
<evidence type="ECO:0000256" key="3">
    <source>
        <dbReference type="ARBA" id="ARBA00022525"/>
    </source>
</evidence>
<dbReference type="InterPro" id="IPR044859">
    <property type="entry name" value="Allene_oxi_cyc_Dirigent"/>
</dbReference>
<keyword evidence="3 4" id="KW-0964">Secreted</keyword>
<dbReference type="Proteomes" id="UP001652623">
    <property type="component" value="Chromosome 9"/>
</dbReference>
<name>A0ABM3IWT5_ZIZJJ</name>
<dbReference type="RefSeq" id="XP_048336984.1">
    <property type="nucleotide sequence ID" value="XM_048481027.2"/>
</dbReference>
<organism evidence="5 6">
    <name type="scientific">Ziziphus jujuba</name>
    <name type="common">Chinese jujube</name>
    <name type="synonym">Ziziphus sativa</name>
    <dbReference type="NCBI Taxonomy" id="326968"/>
    <lineage>
        <taxon>Eukaryota</taxon>
        <taxon>Viridiplantae</taxon>
        <taxon>Streptophyta</taxon>
        <taxon>Embryophyta</taxon>
        <taxon>Tracheophyta</taxon>
        <taxon>Spermatophyta</taxon>
        <taxon>Magnoliopsida</taxon>
        <taxon>eudicotyledons</taxon>
        <taxon>Gunneridae</taxon>
        <taxon>Pentapetalae</taxon>
        <taxon>rosids</taxon>
        <taxon>fabids</taxon>
        <taxon>Rosales</taxon>
        <taxon>Rhamnaceae</taxon>
        <taxon>Paliureae</taxon>
        <taxon>Ziziphus</taxon>
    </lineage>
</organism>
<dbReference type="InterPro" id="IPR004265">
    <property type="entry name" value="Dirigent"/>
</dbReference>
<dbReference type="Gene3D" id="2.40.480.10">
    <property type="entry name" value="Allene oxide cyclase-like"/>
    <property type="match status" value="1"/>
</dbReference>
<evidence type="ECO:0000256" key="1">
    <source>
        <dbReference type="ARBA" id="ARBA00010746"/>
    </source>
</evidence>
<evidence type="ECO:0000256" key="2">
    <source>
        <dbReference type="ARBA" id="ARBA00011738"/>
    </source>
</evidence>
<comment type="subcellular location">
    <subcellularLocation>
        <location evidence="4">Secreted</location>
        <location evidence="4">Extracellular space</location>
        <location evidence="4">Apoplast</location>
    </subcellularLocation>
</comment>
<dbReference type="Pfam" id="PF03018">
    <property type="entry name" value="Dirigent"/>
    <property type="match status" value="1"/>
</dbReference>
<sequence length="192" mass="21319">MAKLTFSLMLLCFVFAMAVVQSTVQGFEENNHEWFQKLQDAKENLTKLHFYFHDVQSGKNATSVKVVEVANTSKSATSFFGEVNMIDNLLTEGPKRRSKLVGRAQGLYGFASQEEMTLIMAMNFVFTSGNYNGSSLTILGHNPVLHQLREMPIVGGTGVFRLARGFAMAKTFSLNTKSGDAIVEYNVTALHY</sequence>
<proteinExistence type="inferred from homology"/>
<comment type="function">
    <text evidence="4">Dirigent proteins impart stereoselectivity on the phenoxy radical-coupling reaction, yielding optically active lignans from two molecules of coniferyl alcohol in the biosynthesis of lignans, flavonolignans, and alkaloids and thus plays a central role in plant secondary metabolism.</text>
</comment>
<evidence type="ECO:0000256" key="4">
    <source>
        <dbReference type="RuleBase" id="RU363099"/>
    </source>
</evidence>
<feature type="signal peptide" evidence="4">
    <location>
        <begin position="1"/>
        <end position="26"/>
    </location>
</feature>
<keyword evidence="4" id="KW-0732">Signal</keyword>
<protein>
    <recommendedName>
        <fullName evidence="4">Dirigent protein</fullName>
    </recommendedName>
</protein>
<feature type="chain" id="PRO_5044994331" description="Dirigent protein" evidence="4">
    <location>
        <begin position="27"/>
        <end position="192"/>
    </location>
</feature>
<keyword evidence="4" id="KW-0052">Apoplast</keyword>